<dbReference type="EMBL" id="BAAAMJ010000030">
    <property type="protein sequence ID" value="GAA1918083.1"/>
    <property type="molecule type" value="Genomic_DNA"/>
</dbReference>
<gene>
    <name evidence="2" type="ORF">GCM10009716_28730</name>
</gene>
<protein>
    <submittedName>
        <fullName evidence="2">Uncharacterized protein</fullName>
    </submittedName>
</protein>
<name>A0ABN2PCN9_9ACTN</name>
<evidence type="ECO:0000256" key="1">
    <source>
        <dbReference type="SAM" id="MobiDB-lite"/>
    </source>
</evidence>
<feature type="region of interest" description="Disordered" evidence="1">
    <location>
        <begin position="31"/>
        <end position="66"/>
    </location>
</feature>
<proteinExistence type="predicted"/>
<keyword evidence="3" id="KW-1185">Reference proteome</keyword>
<comment type="caution">
    <text evidence="2">The sequence shown here is derived from an EMBL/GenBank/DDBJ whole genome shotgun (WGS) entry which is preliminary data.</text>
</comment>
<organism evidence="2 3">
    <name type="scientific">Streptomyces sodiiphilus</name>
    <dbReference type="NCBI Taxonomy" id="226217"/>
    <lineage>
        <taxon>Bacteria</taxon>
        <taxon>Bacillati</taxon>
        <taxon>Actinomycetota</taxon>
        <taxon>Actinomycetes</taxon>
        <taxon>Kitasatosporales</taxon>
        <taxon>Streptomycetaceae</taxon>
        <taxon>Streptomyces</taxon>
    </lineage>
</organism>
<reference evidence="2 3" key="1">
    <citation type="journal article" date="2019" name="Int. J. Syst. Evol. Microbiol.">
        <title>The Global Catalogue of Microorganisms (GCM) 10K type strain sequencing project: providing services to taxonomists for standard genome sequencing and annotation.</title>
        <authorList>
            <consortium name="The Broad Institute Genomics Platform"/>
            <consortium name="The Broad Institute Genome Sequencing Center for Infectious Disease"/>
            <person name="Wu L."/>
            <person name="Ma J."/>
        </authorList>
    </citation>
    <scope>NUCLEOTIDE SEQUENCE [LARGE SCALE GENOMIC DNA]</scope>
    <source>
        <strain evidence="2 3">JCM 13581</strain>
    </source>
</reference>
<evidence type="ECO:0000313" key="3">
    <source>
        <dbReference type="Proteomes" id="UP001501303"/>
    </source>
</evidence>
<accession>A0ABN2PCN9</accession>
<sequence>MVSEDRSRASIPLARCTESPRRVTLVPDGDRVQVGAHPTAPVPFAAGPRTGAAHRSPPAECAGTGDGLYTPGLTELMLNPGTRRAGIAARGK</sequence>
<dbReference type="Proteomes" id="UP001501303">
    <property type="component" value="Unassembled WGS sequence"/>
</dbReference>
<evidence type="ECO:0000313" key="2">
    <source>
        <dbReference type="EMBL" id="GAA1918083.1"/>
    </source>
</evidence>